<reference evidence="9" key="1">
    <citation type="journal article" date="2014" name="Int. J. Syst. Evol. Microbiol.">
        <title>Complete genome sequence of Corynebacterium casei LMG S-19264T (=DSM 44701T), isolated from a smear-ripened cheese.</title>
        <authorList>
            <consortium name="US DOE Joint Genome Institute (JGI-PGF)"/>
            <person name="Walter F."/>
            <person name="Albersmeier A."/>
            <person name="Kalinowski J."/>
            <person name="Ruckert C."/>
        </authorList>
    </citation>
    <scope>NUCLEOTIDE SEQUENCE</scope>
    <source>
        <strain evidence="9">CGMCC 1.6333</strain>
    </source>
</reference>
<dbReference type="InterPro" id="IPR037185">
    <property type="entry name" value="EmrE-like"/>
</dbReference>
<keyword evidence="3" id="KW-1003">Cell membrane</keyword>
<dbReference type="FunFam" id="1.10.3730.20:FF:000001">
    <property type="entry name" value="Quaternary ammonium compound resistance transporter SugE"/>
    <property type="match status" value="1"/>
</dbReference>
<dbReference type="Pfam" id="PF00893">
    <property type="entry name" value="Multi_Drug_Res"/>
    <property type="match status" value="1"/>
</dbReference>
<keyword evidence="6 8" id="KW-0472">Membrane</keyword>
<dbReference type="PANTHER" id="PTHR30561:SF1">
    <property type="entry name" value="MULTIDRUG TRANSPORTER EMRE"/>
    <property type="match status" value="1"/>
</dbReference>
<proteinExistence type="inferred from homology"/>
<evidence type="ECO:0000313" key="9">
    <source>
        <dbReference type="EMBL" id="GGM34069.1"/>
    </source>
</evidence>
<feature type="transmembrane region" description="Helical" evidence="8">
    <location>
        <begin position="59"/>
        <end position="78"/>
    </location>
</feature>
<comment type="caution">
    <text evidence="9">The sequence shown here is derived from an EMBL/GenBank/DDBJ whole genome shotgun (WGS) entry which is preliminary data.</text>
</comment>
<protein>
    <submittedName>
        <fullName evidence="9">Multidrug resistance protein EbrB</fullName>
    </submittedName>
</protein>
<dbReference type="Proteomes" id="UP000618460">
    <property type="component" value="Unassembled WGS sequence"/>
</dbReference>
<feature type="transmembrane region" description="Helical" evidence="8">
    <location>
        <begin position="26"/>
        <end position="47"/>
    </location>
</feature>
<dbReference type="OrthoDB" id="21828at2"/>
<keyword evidence="5 8" id="KW-1133">Transmembrane helix</keyword>
<sequence length="106" mass="11291">MAYIFLAVAIITEIFGASMLKLSEGFTRALPVIGTVIGYGISFYFLSLTLKLLPISITYATWAGVGTALTAVIGVLFWKETFSLQTVLGVSAIVIGVALLNMPKLT</sequence>
<reference evidence="9" key="2">
    <citation type="submission" date="2020-09" db="EMBL/GenBank/DDBJ databases">
        <authorList>
            <person name="Sun Q."/>
            <person name="Zhou Y."/>
        </authorList>
    </citation>
    <scope>NUCLEOTIDE SEQUENCE</scope>
    <source>
        <strain evidence="9">CGMCC 1.6333</strain>
    </source>
</reference>
<dbReference type="GO" id="GO:0022857">
    <property type="term" value="F:transmembrane transporter activity"/>
    <property type="evidence" value="ECO:0007669"/>
    <property type="project" value="InterPro"/>
</dbReference>
<dbReference type="EMBL" id="BMLG01000010">
    <property type="protein sequence ID" value="GGM34069.1"/>
    <property type="molecule type" value="Genomic_DNA"/>
</dbReference>
<dbReference type="SUPFAM" id="SSF103481">
    <property type="entry name" value="Multidrug resistance efflux transporter EmrE"/>
    <property type="match status" value="1"/>
</dbReference>
<name>A0A917WW00_9BACI</name>
<evidence type="ECO:0000256" key="2">
    <source>
        <dbReference type="ARBA" id="ARBA00022448"/>
    </source>
</evidence>
<dbReference type="PANTHER" id="PTHR30561">
    <property type="entry name" value="SMR FAMILY PROTON-DEPENDENT DRUG EFFLUX TRANSPORTER SUGE"/>
    <property type="match status" value="1"/>
</dbReference>
<evidence type="ECO:0000256" key="7">
    <source>
        <dbReference type="RuleBase" id="RU003942"/>
    </source>
</evidence>
<comment type="similarity">
    <text evidence="7">Belongs to the drug/metabolite transporter (DMT) superfamily. Small multidrug resistance (SMR) (TC 2.A.7.1) family.</text>
</comment>
<dbReference type="AlphaFoldDB" id="A0A917WW00"/>
<dbReference type="InterPro" id="IPR000390">
    <property type="entry name" value="Small_drug/metabolite_transptr"/>
</dbReference>
<keyword evidence="10" id="KW-1185">Reference proteome</keyword>
<feature type="transmembrane region" description="Helical" evidence="8">
    <location>
        <begin position="84"/>
        <end position="102"/>
    </location>
</feature>
<evidence type="ECO:0000256" key="5">
    <source>
        <dbReference type="ARBA" id="ARBA00022989"/>
    </source>
</evidence>
<evidence type="ECO:0000256" key="4">
    <source>
        <dbReference type="ARBA" id="ARBA00022692"/>
    </source>
</evidence>
<comment type="subcellular location">
    <subcellularLocation>
        <location evidence="1 7">Cell membrane</location>
        <topology evidence="1 7">Multi-pass membrane protein</topology>
    </subcellularLocation>
</comment>
<dbReference type="Gene3D" id="1.10.3730.20">
    <property type="match status" value="1"/>
</dbReference>
<accession>A0A917WW00</accession>
<keyword evidence="2" id="KW-0813">Transport</keyword>
<dbReference type="InterPro" id="IPR045324">
    <property type="entry name" value="Small_multidrug_res"/>
</dbReference>
<evidence type="ECO:0000313" key="10">
    <source>
        <dbReference type="Proteomes" id="UP000618460"/>
    </source>
</evidence>
<evidence type="ECO:0000256" key="3">
    <source>
        <dbReference type="ARBA" id="ARBA00022475"/>
    </source>
</evidence>
<keyword evidence="4 7" id="KW-0812">Transmembrane</keyword>
<evidence type="ECO:0000256" key="8">
    <source>
        <dbReference type="SAM" id="Phobius"/>
    </source>
</evidence>
<dbReference type="GO" id="GO:0005886">
    <property type="term" value="C:plasma membrane"/>
    <property type="evidence" value="ECO:0007669"/>
    <property type="project" value="UniProtKB-SubCell"/>
</dbReference>
<evidence type="ECO:0000256" key="6">
    <source>
        <dbReference type="ARBA" id="ARBA00023136"/>
    </source>
</evidence>
<dbReference type="RefSeq" id="WP_117155377.1">
    <property type="nucleotide sequence ID" value="NZ_BMLG01000010.1"/>
</dbReference>
<gene>
    <name evidence="9" type="primary">ebrB</name>
    <name evidence="9" type="ORF">GCM10011351_20030</name>
</gene>
<organism evidence="9 10">
    <name type="scientific">Paraliobacillus quinghaiensis</name>
    <dbReference type="NCBI Taxonomy" id="470815"/>
    <lineage>
        <taxon>Bacteria</taxon>
        <taxon>Bacillati</taxon>
        <taxon>Bacillota</taxon>
        <taxon>Bacilli</taxon>
        <taxon>Bacillales</taxon>
        <taxon>Bacillaceae</taxon>
        <taxon>Paraliobacillus</taxon>
    </lineage>
</organism>
<evidence type="ECO:0000256" key="1">
    <source>
        <dbReference type="ARBA" id="ARBA00004651"/>
    </source>
</evidence>